<dbReference type="Proteomes" id="UP000616595">
    <property type="component" value="Unassembled WGS sequence"/>
</dbReference>
<dbReference type="EMBL" id="WJBD01000020">
    <property type="protein sequence ID" value="MBC3889550.1"/>
    <property type="molecule type" value="Genomic_DNA"/>
</dbReference>
<organism evidence="2 3">
    <name type="scientific">Acetobacterium paludosum</name>
    <dbReference type="NCBI Taxonomy" id="52693"/>
    <lineage>
        <taxon>Bacteria</taxon>
        <taxon>Bacillati</taxon>
        <taxon>Bacillota</taxon>
        <taxon>Clostridia</taxon>
        <taxon>Eubacteriales</taxon>
        <taxon>Eubacteriaceae</taxon>
        <taxon>Acetobacterium</taxon>
    </lineage>
</organism>
<dbReference type="OrthoDB" id="9761531at2"/>
<protein>
    <submittedName>
        <fullName evidence="2">MBL fold metallo-hydrolase</fullName>
    </submittedName>
</protein>
<dbReference type="InterPro" id="IPR036866">
    <property type="entry name" value="RibonucZ/Hydroxyglut_hydro"/>
</dbReference>
<comment type="caution">
    <text evidence="2">The sequence shown here is derived from an EMBL/GenBank/DDBJ whole genome shotgun (WGS) entry which is preliminary data.</text>
</comment>
<dbReference type="InterPro" id="IPR050855">
    <property type="entry name" value="NDM-1-like"/>
</dbReference>
<dbReference type="AlphaFoldDB" id="A0A923KXG1"/>
<keyword evidence="3" id="KW-1185">Reference proteome</keyword>
<evidence type="ECO:0000259" key="1">
    <source>
        <dbReference type="Pfam" id="PF00753"/>
    </source>
</evidence>
<gene>
    <name evidence="2" type="ORF">GH810_14650</name>
</gene>
<dbReference type="Gene3D" id="3.60.15.10">
    <property type="entry name" value="Ribonuclease Z/Hydroxyacylglutathione hydrolase-like"/>
    <property type="match status" value="1"/>
</dbReference>
<evidence type="ECO:0000313" key="2">
    <source>
        <dbReference type="EMBL" id="MBC3889550.1"/>
    </source>
</evidence>
<dbReference type="InterPro" id="IPR001279">
    <property type="entry name" value="Metallo-B-lactamas"/>
</dbReference>
<dbReference type="PANTHER" id="PTHR42951:SF17">
    <property type="entry name" value="METALLO-BETA-LACTAMASE DOMAIN-CONTAINING PROTEIN"/>
    <property type="match status" value="1"/>
</dbReference>
<feature type="domain" description="Metallo-beta-lactamase" evidence="1">
    <location>
        <begin position="16"/>
        <end position="100"/>
    </location>
</feature>
<dbReference type="PANTHER" id="PTHR42951">
    <property type="entry name" value="METALLO-BETA-LACTAMASE DOMAIN-CONTAINING"/>
    <property type="match status" value="1"/>
</dbReference>
<dbReference type="Pfam" id="PF00753">
    <property type="entry name" value="Lactamase_B"/>
    <property type="match status" value="1"/>
</dbReference>
<reference evidence="2" key="2">
    <citation type="submission" date="2020-10" db="EMBL/GenBank/DDBJ databases">
        <title>Comparative genomics of the Acetobacterium genus.</title>
        <authorList>
            <person name="Marshall C."/>
            <person name="May H."/>
            <person name="Norman S."/>
        </authorList>
    </citation>
    <scope>NUCLEOTIDE SEQUENCE</scope>
    <source>
        <strain evidence="2">DER-2019</strain>
    </source>
</reference>
<dbReference type="RefSeq" id="WP_148568380.1">
    <property type="nucleotide sequence ID" value="NZ_RXYA01000017.1"/>
</dbReference>
<name>A0A923KXG1_9FIRM</name>
<proteinExistence type="predicted"/>
<dbReference type="SUPFAM" id="SSF56281">
    <property type="entry name" value="Metallo-hydrolase/oxidoreductase"/>
    <property type="match status" value="1"/>
</dbReference>
<reference evidence="2" key="1">
    <citation type="submission" date="2019-10" db="EMBL/GenBank/DDBJ databases">
        <authorList>
            <person name="Ross D.E."/>
            <person name="Gulliver D."/>
        </authorList>
    </citation>
    <scope>NUCLEOTIDE SEQUENCE</scope>
    <source>
        <strain evidence="2">DER-2019</strain>
    </source>
</reference>
<accession>A0A923KXG1</accession>
<evidence type="ECO:0000313" key="3">
    <source>
        <dbReference type="Proteomes" id="UP000616595"/>
    </source>
</evidence>
<sequence>MQIVKNVYQLDCSRRGHVLLIKSSDESILIDTGMPGPEKKIISEIESLDVPIQTIQKILLTHHDVDHIGNTKELQEATQAELWAPKEDPLYCRDPKSSGNQANHSSCRSSSKAGRFLIGNTLLRMFKKTVC</sequence>